<accession>A0A8X6U3L7</accession>
<evidence type="ECO:0000313" key="2">
    <source>
        <dbReference type="EMBL" id="GFT78258.1"/>
    </source>
</evidence>
<dbReference type="EMBL" id="BMAW01118146">
    <property type="protein sequence ID" value="GFT78258.1"/>
    <property type="molecule type" value="Genomic_DNA"/>
</dbReference>
<gene>
    <name evidence="2" type="ORF">NPIL_457781</name>
</gene>
<protein>
    <submittedName>
        <fullName evidence="2">Uncharacterized protein</fullName>
    </submittedName>
</protein>
<comment type="caution">
    <text evidence="2">The sequence shown here is derived from an EMBL/GenBank/DDBJ whole genome shotgun (WGS) entry which is preliminary data.</text>
</comment>
<dbReference type="AlphaFoldDB" id="A0A8X6U3L7"/>
<feature type="non-terminal residue" evidence="2">
    <location>
        <position position="20"/>
    </location>
</feature>
<keyword evidence="3" id="KW-1185">Reference proteome</keyword>
<name>A0A8X6U3L7_NEPPI</name>
<reference evidence="2" key="1">
    <citation type="submission" date="2020-08" db="EMBL/GenBank/DDBJ databases">
        <title>Multicomponent nature underlies the extraordinary mechanical properties of spider dragline silk.</title>
        <authorList>
            <person name="Kono N."/>
            <person name="Nakamura H."/>
            <person name="Mori M."/>
            <person name="Yoshida Y."/>
            <person name="Ohtoshi R."/>
            <person name="Malay A.D."/>
            <person name="Moran D.A.P."/>
            <person name="Tomita M."/>
            <person name="Numata K."/>
            <person name="Arakawa K."/>
        </authorList>
    </citation>
    <scope>NUCLEOTIDE SEQUENCE</scope>
</reference>
<dbReference type="Proteomes" id="UP000887013">
    <property type="component" value="Unassembled WGS sequence"/>
</dbReference>
<evidence type="ECO:0000256" key="1">
    <source>
        <dbReference type="SAM" id="MobiDB-lite"/>
    </source>
</evidence>
<proteinExistence type="predicted"/>
<organism evidence="2 3">
    <name type="scientific">Nephila pilipes</name>
    <name type="common">Giant wood spider</name>
    <name type="synonym">Nephila maculata</name>
    <dbReference type="NCBI Taxonomy" id="299642"/>
    <lineage>
        <taxon>Eukaryota</taxon>
        <taxon>Metazoa</taxon>
        <taxon>Ecdysozoa</taxon>
        <taxon>Arthropoda</taxon>
        <taxon>Chelicerata</taxon>
        <taxon>Arachnida</taxon>
        <taxon>Araneae</taxon>
        <taxon>Araneomorphae</taxon>
        <taxon>Entelegynae</taxon>
        <taxon>Araneoidea</taxon>
        <taxon>Nephilidae</taxon>
        <taxon>Nephila</taxon>
    </lineage>
</organism>
<evidence type="ECO:0000313" key="3">
    <source>
        <dbReference type="Proteomes" id="UP000887013"/>
    </source>
</evidence>
<feature type="region of interest" description="Disordered" evidence="1">
    <location>
        <begin position="1"/>
        <end position="20"/>
    </location>
</feature>
<sequence>MSLERQKEYGKFTTGKKRTN</sequence>
<feature type="compositionally biased region" description="Basic and acidic residues" evidence="1">
    <location>
        <begin position="1"/>
        <end position="10"/>
    </location>
</feature>